<dbReference type="Gene3D" id="3.10.129.10">
    <property type="entry name" value="Hotdog Thioesterase"/>
    <property type="match status" value="1"/>
</dbReference>
<comment type="caution">
    <text evidence="4">The sequence shown here is derived from an EMBL/GenBank/DDBJ whole genome shotgun (WGS) entry which is preliminary data.</text>
</comment>
<dbReference type="STRING" id="1777138.AWB77_02003"/>
<dbReference type="PIRSF" id="PIRSF014972">
    <property type="entry name" value="FlK"/>
    <property type="match status" value="1"/>
</dbReference>
<evidence type="ECO:0000259" key="3">
    <source>
        <dbReference type="Pfam" id="PF22636"/>
    </source>
</evidence>
<dbReference type="PANTHER" id="PTHR36934">
    <property type="entry name" value="BLR0278 PROTEIN"/>
    <property type="match status" value="1"/>
</dbReference>
<sequence length="134" mass="14060">MIEPGRAATLTHTVTHADLASAHARDAGERYPDVLSTPALLSLIERACADVLRDVVGEGQLSVGVTTHLNHLAPTPLGADVSATATFRDIDGALYWFDVVASDALGPVGTGSHARAIVERAAIEARAAKRRRAE</sequence>
<keyword evidence="4" id="KW-0378">Hydrolase</keyword>
<dbReference type="EC" id="3.1.2.29" evidence="4"/>
<reference evidence="4" key="1">
    <citation type="submission" date="2016-01" db="EMBL/GenBank/DDBJ databases">
        <authorList>
            <person name="Peeters C."/>
        </authorList>
    </citation>
    <scope>NUCLEOTIDE SEQUENCE</scope>
    <source>
        <strain evidence="4">LMG 29320</strain>
    </source>
</reference>
<dbReference type="OrthoDB" id="6902891at2"/>
<dbReference type="InterPro" id="IPR054485">
    <property type="entry name" value="FlK-like_dom"/>
</dbReference>
<evidence type="ECO:0000313" key="4">
    <source>
        <dbReference type="EMBL" id="SAK59856.1"/>
    </source>
</evidence>
<proteinExistence type="predicted"/>
<feature type="active site" evidence="1">
    <location>
        <position position="71"/>
    </location>
</feature>
<protein>
    <submittedName>
        <fullName evidence="4">Fluoroacetyl-CoA thioesterase</fullName>
        <ecNumber evidence="4">3.1.2.29</ecNumber>
    </submittedName>
</protein>
<dbReference type="AlphaFoldDB" id="A0A158AQU9"/>
<keyword evidence="5" id="KW-1185">Reference proteome</keyword>
<feature type="binding site" evidence="2">
    <location>
        <position position="115"/>
    </location>
    <ligand>
        <name>substrate</name>
    </ligand>
</feature>
<evidence type="ECO:0000313" key="5">
    <source>
        <dbReference type="Proteomes" id="UP000054903"/>
    </source>
</evidence>
<dbReference type="EMBL" id="FCNX02000004">
    <property type="protein sequence ID" value="SAK59856.1"/>
    <property type="molecule type" value="Genomic_DNA"/>
</dbReference>
<evidence type="ECO:0000256" key="2">
    <source>
        <dbReference type="PIRSR" id="PIRSR014972-2"/>
    </source>
</evidence>
<dbReference type="Proteomes" id="UP000054903">
    <property type="component" value="Unassembled WGS sequence"/>
</dbReference>
<dbReference type="GO" id="GO:0016787">
    <property type="term" value="F:hydrolase activity"/>
    <property type="evidence" value="ECO:0007669"/>
    <property type="project" value="UniProtKB-KW"/>
</dbReference>
<name>A0A158AQU9_9BURK</name>
<accession>A0A158AQU9</accession>
<evidence type="ECO:0000256" key="1">
    <source>
        <dbReference type="PIRSR" id="PIRSR014972-1"/>
    </source>
</evidence>
<dbReference type="SUPFAM" id="SSF54637">
    <property type="entry name" value="Thioesterase/thiol ester dehydrase-isomerase"/>
    <property type="match status" value="1"/>
</dbReference>
<feature type="active site" evidence="1">
    <location>
        <position position="45"/>
    </location>
</feature>
<feature type="active site" evidence="1">
    <location>
        <position position="37"/>
    </location>
</feature>
<feature type="binding site" evidence="2">
    <location>
        <position position="64"/>
    </location>
    <ligand>
        <name>CoA</name>
        <dbReference type="ChEBI" id="CHEBI:57287"/>
    </ligand>
</feature>
<dbReference type="InterPro" id="IPR029069">
    <property type="entry name" value="HotDog_dom_sf"/>
</dbReference>
<gene>
    <name evidence="4" type="primary">flK</name>
    <name evidence="4" type="ORF">AWB77_02003</name>
</gene>
<dbReference type="InterPro" id="IPR025540">
    <property type="entry name" value="FlK"/>
</dbReference>
<organism evidence="4 5">
    <name type="scientific">Caballeronia fortuita</name>
    <dbReference type="NCBI Taxonomy" id="1777138"/>
    <lineage>
        <taxon>Bacteria</taxon>
        <taxon>Pseudomonadati</taxon>
        <taxon>Pseudomonadota</taxon>
        <taxon>Betaproteobacteria</taxon>
        <taxon>Burkholderiales</taxon>
        <taxon>Burkholderiaceae</taxon>
        <taxon>Caballeronia</taxon>
    </lineage>
</organism>
<feature type="domain" description="Fluoroacetyl-CoA-specific thioesterase-like" evidence="3">
    <location>
        <begin position="18"/>
        <end position="120"/>
    </location>
</feature>
<dbReference type="RefSeq" id="WP_061134243.1">
    <property type="nucleotide sequence ID" value="NZ_FCNX02000004.1"/>
</dbReference>
<dbReference type="PANTHER" id="PTHR36934:SF1">
    <property type="entry name" value="THIOESTERASE DOMAIN-CONTAINING PROTEIN"/>
    <property type="match status" value="1"/>
</dbReference>
<feature type="binding site" evidence="2">
    <location>
        <position position="64"/>
    </location>
    <ligand>
        <name>substrate</name>
    </ligand>
</feature>
<dbReference type="Pfam" id="PF22636">
    <property type="entry name" value="FlK"/>
    <property type="match status" value="1"/>
</dbReference>